<reference evidence="2" key="1">
    <citation type="submission" date="2022-07" db="EMBL/GenBank/DDBJ databases">
        <title>Phylogenomic reconstructions and comparative analyses of Kickxellomycotina fungi.</title>
        <authorList>
            <person name="Reynolds N.K."/>
            <person name="Stajich J.E."/>
            <person name="Barry K."/>
            <person name="Grigoriev I.V."/>
            <person name="Crous P."/>
            <person name="Smith M.E."/>
        </authorList>
    </citation>
    <scope>NUCLEOTIDE SEQUENCE</scope>
    <source>
        <strain evidence="2">NRRL 3115</strain>
    </source>
</reference>
<organism evidence="2 3">
    <name type="scientific">Coemansia spiralis</name>
    <dbReference type="NCBI Taxonomy" id="417178"/>
    <lineage>
        <taxon>Eukaryota</taxon>
        <taxon>Fungi</taxon>
        <taxon>Fungi incertae sedis</taxon>
        <taxon>Zoopagomycota</taxon>
        <taxon>Kickxellomycotina</taxon>
        <taxon>Kickxellomycetes</taxon>
        <taxon>Kickxellales</taxon>
        <taxon>Kickxellaceae</taxon>
        <taxon>Coemansia</taxon>
    </lineage>
</organism>
<evidence type="ECO:0000313" key="3">
    <source>
        <dbReference type="Proteomes" id="UP001151518"/>
    </source>
</evidence>
<keyword evidence="1" id="KW-0472">Membrane</keyword>
<feature type="transmembrane region" description="Helical" evidence="1">
    <location>
        <begin position="122"/>
        <end position="140"/>
    </location>
</feature>
<gene>
    <name evidence="2" type="ORF">GGI25_005987</name>
</gene>
<accession>A0A9W8G1W1</accession>
<evidence type="ECO:0000313" key="2">
    <source>
        <dbReference type="EMBL" id="KAJ2669989.1"/>
    </source>
</evidence>
<evidence type="ECO:0000256" key="1">
    <source>
        <dbReference type="SAM" id="Phobius"/>
    </source>
</evidence>
<feature type="transmembrane region" description="Helical" evidence="1">
    <location>
        <begin position="41"/>
        <end position="63"/>
    </location>
</feature>
<name>A0A9W8G1W1_9FUNG</name>
<proteinExistence type="predicted"/>
<dbReference type="AlphaFoldDB" id="A0A9W8G1W1"/>
<protein>
    <recommendedName>
        <fullName evidence="4">G protein-coupled receptor</fullName>
    </recommendedName>
</protein>
<keyword evidence="1" id="KW-1133">Transmembrane helix</keyword>
<feature type="transmembrane region" description="Helical" evidence="1">
    <location>
        <begin position="18"/>
        <end position="35"/>
    </location>
</feature>
<dbReference type="EMBL" id="JANBTW010000136">
    <property type="protein sequence ID" value="KAJ2669989.1"/>
    <property type="molecule type" value="Genomic_DNA"/>
</dbReference>
<comment type="caution">
    <text evidence="2">The sequence shown here is derived from an EMBL/GenBank/DDBJ whole genome shotgun (WGS) entry which is preliminary data.</text>
</comment>
<evidence type="ECO:0008006" key="4">
    <source>
        <dbReference type="Google" id="ProtNLM"/>
    </source>
</evidence>
<keyword evidence="1" id="KW-0812">Transmembrane</keyword>
<sequence>MSVAGYIQRRFDMNCGEYYGLTAAILAFAFSHPVFANTGIYSAICFTLIPSAALIAVAMAAVCTSKAMRSGSRICVLRLNDSEDIEATVDISEYVGTNDIDGIQVQERKELSDKAKKRIRSVCLRILAYPLIPIVTQIWILATNMTPTAPMWLYVMANIIPATQGMLNFLAFIANPAWDDHRKKLFAKCRQIRRNKVATSSTGSEIGFSRLAEEGTICSTPFSSTKFDDEKFEYK</sequence>
<dbReference type="OrthoDB" id="3251871at2759"/>
<dbReference type="Proteomes" id="UP001151518">
    <property type="component" value="Unassembled WGS sequence"/>
</dbReference>
<feature type="transmembrane region" description="Helical" evidence="1">
    <location>
        <begin position="152"/>
        <end position="174"/>
    </location>
</feature>